<dbReference type="AlphaFoldDB" id="A0A197JX46"/>
<dbReference type="EMBL" id="KV442044">
    <property type="protein sequence ID" value="OAQ29016.1"/>
    <property type="molecule type" value="Genomic_DNA"/>
</dbReference>
<reference evidence="1 2" key="1">
    <citation type="submission" date="2016-05" db="EMBL/GenBank/DDBJ databases">
        <title>Genome sequencing reveals origins of a unique bacterial endosymbiosis in the earliest lineages of terrestrial Fungi.</title>
        <authorList>
            <consortium name="DOE Joint Genome Institute"/>
            <person name="Uehling J."/>
            <person name="Gryganskyi A."/>
            <person name="Hameed K."/>
            <person name="Tschaplinski T."/>
            <person name="Misztal P."/>
            <person name="Wu S."/>
            <person name="Desiro A."/>
            <person name="Vande Pol N."/>
            <person name="Du Z.-Y."/>
            <person name="Zienkiewicz A."/>
            <person name="Zienkiewicz K."/>
            <person name="Morin E."/>
            <person name="Tisserant E."/>
            <person name="Splivallo R."/>
            <person name="Hainaut M."/>
            <person name="Henrissat B."/>
            <person name="Ohm R."/>
            <person name="Kuo A."/>
            <person name="Yan J."/>
            <person name="Lipzen A."/>
            <person name="Nolan M."/>
            <person name="Labutti K."/>
            <person name="Barry K."/>
            <person name="Goldstein A."/>
            <person name="Labbe J."/>
            <person name="Schadt C."/>
            <person name="Tuskan G."/>
            <person name="Grigoriev I."/>
            <person name="Martin F."/>
            <person name="Vilgalys R."/>
            <person name="Bonito G."/>
        </authorList>
    </citation>
    <scope>NUCLEOTIDE SEQUENCE [LARGE SCALE GENOMIC DNA]</scope>
    <source>
        <strain evidence="1 2">AG-77</strain>
    </source>
</reference>
<accession>A0A197JX46</accession>
<dbReference type="Proteomes" id="UP000078512">
    <property type="component" value="Unassembled WGS sequence"/>
</dbReference>
<dbReference type="Gene3D" id="1.20.58.1180">
    <property type="match status" value="1"/>
</dbReference>
<dbReference type="PANTHER" id="PTHR11362:SF82">
    <property type="entry name" value="PHOSPHATIDYLETHANOLAMINE-BINDING PROTEIN 4"/>
    <property type="match status" value="1"/>
</dbReference>
<organism evidence="1 2">
    <name type="scientific">Linnemannia elongata AG-77</name>
    <dbReference type="NCBI Taxonomy" id="1314771"/>
    <lineage>
        <taxon>Eukaryota</taxon>
        <taxon>Fungi</taxon>
        <taxon>Fungi incertae sedis</taxon>
        <taxon>Mucoromycota</taxon>
        <taxon>Mortierellomycotina</taxon>
        <taxon>Mortierellomycetes</taxon>
        <taxon>Mortierellales</taxon>
        <taxon>Mortierellaceae</taxon>
        <taxon>Linnemannia</taxon>
    </lineage>
</organism>
<dbReference type="OrthoDB" id="2153661at2759"/>
<dbReference type="STRING" id="1314771.A0A197JX46"/>
<evidence type="ECO:0000313" key="2">
    <source>
        <dbReference type="Proteomes" id="UP000078512"/>
    </source>
</evidence>
<dbReference type="Pfam" id="PF01161">
    <property type="entry name" value="PBP"/>
    <property type="match status" value="1"/>
</dbReference>
<dbReference type="InterPro" id="IPR008914">
    <property type="entry name" value="PEBP"/>
</dbReference>
<dbReference type="CDD" id="cd00866">
    <property type="entry name" value="PEBP_euk"/>
    <property type="match status" value="1"/>
</dbReference>
<proteinExistence type="predicted"/>
<keyword evidence="2" id="KW-1185">Reference proteome</keyword>
<evidence type="ECO:0000313" key="1">
    <source>
        <dbReference type="EMBL" id="OAQ29016.1"/>
    </source>
</evidence>
<dbReference type="SUPFAM" id="SSF49777">
    <property type="entry name" value="PEBP-like"/>
    <property type="match status" value="1"/>
</dbReference>
<name>A0A197JX46_9FUNG</name>
<dbReference type="InterPro" id="IPR036610">
    <property type="entry name" value="PEBP-like_sf"/>
</dbReference>
<dbReference type="PANTHER" id="PTHR11362">
    <property type="entry name" value="PHOSPHATIDYLETHANOLAMINE-BINDING PROTEIN"/>
    <property type="match status" value="1"/>
</dbReference>
<dbReference type="Gene3D" id="3.90.280.10">
    <property type="entry name" value="PEBP-like"/>
    <property type="match status" value="1"/>
</dbReference>
<protein>
    <submittedName>
        <fullName evidence="1">PEBP-like protein</fullName>
    </submittedName>
</protein>
<gene>
    <name evidence="1" type="ORF">K457DRAFT_126259</name>
</gene>
<sequence>MSFPRVVLRAGRSCSAMPTRAFSVKSVARSAAEPSYKAPALGVNKTFDEALKVIAEDKAKRLADIKNMEASLAQLIKAAPSAAKDTEIAALKEKIFKQEAYAEINDPEIQWQFKNNKNIDMSKAVFRFMKGKQFKRETLPVIQQRTAQMFVTPDLLPTFTPSVNVQLDFGAGSIPEGTKLADGYFETGSFLLPGKTIKEPKVNVTSFHPEQRYYTVALVDPDMPDVENETYKQQLHWLIANVPLSATQTELTKDNADVVLSYLAPHPPKGTKYHRYTLLLAEQPNNGQDKIQMDATQISRETTLRDLCSHFKLEVKGLTFFRQVWDKDVSRIYKEVLQQDEPVYGNQPKVDELLDETGQKKKKFIHM</sequence>
<dbReference type="InterPro" id="IPR035810">
    <property type="entry name" value="PEBP_euk"/>
</dbReference>